<comment type="similarity">
    <text evidence="1">Belongs to the 'GDXG' lipolytic enzyme family.</text>
</comment>
<dbReference type="GO" id="GO:0004806">
    <property type="term" value="F:triacylglycerol lipase activity"/>
    <property type="evidence" value="ECO:0007669"/>
    <property type="project" value="TreeGrafter"/>
</dbReference>
<organism evidence="5 6">
    <name type="scientific">Gordonia araii NBRC 100433</name>
    <dbReference type="NCBI Taxonomy" id="1073574"/>
    <lineage>
        <taxon>Bacteria</taxon>
        <taxon>Bacillati</taxon>
        <taxon>Actinomycetota</taxon>
        <taxon>Actinomycetes</taxon>
        <taxon>Mycobacteriales</taxon>
        <taxon>Gordoniaceae</taxon>
        <taxon>Gordonia</taxon>
    </lineage>
</organism>
<evidence type="ECO:0000256" key="3">
    <source>
        <dbReference type="PROSITE-ProRule" id="PRU10038"/>
    </source>
</evidence>
<dbReference type="InterPro" id="IPR013094">
    <property type="entry name" value="AB_hydrolase_3"/>
</dbReference>
<dbReference type="InterPro" id="IPR033140">
    <property type="entry name" value="Lipase_GDXG_put_SER_AS"/>
</dbReference>
<feature type="active site" evidence="3">
    <location>
        <position position="188"/>
    </location>
</feature>
<feature type="domain" description="Alpha/beta hydrolase fold-3" evidence="4">
    <location>
        <begin position="114"/>
        <end position="315"/>
    </location>
</feature>
<dbReference type="EMBL" id="BAEE01000048">
    <property type="protein sequence ID" value="GAB09924.1"/>
    <property type="molecule type" value="Genomic_DNA"/>
</dbReference>
<dbReference type="Gene3D" id="3.40.50.1820">
    <property type="entry name" value="alpha/beta hydrolase"/>
    <property type="match status" value="1"/>
</dbReference>
<evidence type="ECO:0000256" key="1">
    <source>
        <dbReference type="ARBA" id="ARBA00010515"/>
    </source>
</evidence>
<dbReference type="STRING" id="1073574.GOARA_048_01260"/>
<gene>
    <name evidence="5" type="ORF">GOARA_048_01260</name>
</gene>
<evidence type="ECO:0000256" key="2">
    <source>
        <dbReference type="ARBA" id="ARBA00022801"/>
    </source>
</evidence>
<keyword evidence="2" id="KW-0378">Hydrolase</keyword>
<dbReference type="AlphaFoldDB" id="G7H249"/>
<dbReference type="PANTHER" id="PTHR48081">
    <property type="entry name" value="AB HYDROLASE SUPERFAMILY PROTEIN C4A8.06C"/>
    <property type="match status" value="1"/>
</dbReference>
<name>G7H249_9ACTN</name>
<dbReference type="SUPFAM" id="SSF53474">
    <property type="entry name" value="alpha/beta-Hydrolases"/>
    <property type="match status" value="1"/>
</dbReference>
<keyword evidence="6" id="KW-1185">Reference proteome</keyword>
<dbReference type="InterPro" id="IPR050300">
    <property type="entry name" value="GDXG_lipolytic_enzyme"/>
</dbReference>
<dbReference type="InterPro" id="IPR029058">
    <property type="entry name" value="AB_hydrolase_fold"/>
</dbReference>
<accession>G7H249</accession>
<reference evidence="5 6" key="1">
    <citation type="submission" date="2011-11" db="EMBL/GenBank/DDBJ databases">
        <title>Whole genome shotgun sequence of Gordonia araii NBRC 100433.</title>
        <authorList>
            <person name="Yoshida Y."/>
            <person name="Hosoyama A."/>
            <person name="Tsuchikane K."/>
            <person name="Katsumata H."/>
            <person name="Yamazaki S."/>
            <person name="Fujita N."/>
        </authorList>
    </citation>
    <scope>NUCLEOTIDE SEQUENCE [LARGE SCALE GENOMIC DNA]</scope>
    <source>
        <strain evidence="5 6">NBRC 100433</strain>
    </source>
</reference>
<evidence type="ECO:0000313" key="5">
    <source>
        <dbReference type="EMBL" id="GAB09924.1"/>
    </source>
</evidence>
<evidence type="ECO:0000259" key="4">
    <source>
        <dbReference type="Pfam" id="PF07859"/>
    </source>
</evidence>
<proteinExistence type="inferred from homology"/>
<sequence>MAAKPAGRYEMDTESNRSVTVELPRRASWRLVVADVLLRNTVRRALDSLVWLCDHHIIPRRVALWVLEHFDAMLFVLLPPRGTRTMRADFPEFRAEWVWDPKTAPAPATAAGAVLYMHGGGLVTCGLNSHRRIVARLSAAVGLPVLNVEYRQIPRAHVVTSVGDCLAAYRGLLDSGIEPDRIVVAGDSAGGGLAFGLLLAARDEGLPTPGALVAIAPFANYDSRRRFSHFNNRTDSVLSARILDLPIRWGVAVNGTVDPAWSPVNHRFDGFPPTLIQVGSREVLADDAHLLAARCREADVDFRLQEWDRAPHVFHAGADILPDAREAFAEIGRFVRAALRPADSDDRKVTRLKRASA</sequence>
<dbReference type="PANTHER" id="PTHR48081:SF30">
    <property type="entry name" value="ACETYL-HYDROLASE LIPR-RELATED"/>
    <property type="match status" value="1"/>
</dbReference>
<evidence type="ECO:0000313" key="6">
    <source>
        <dbReference type="Proteomes" id="UP000035088"/>
    </source>
</evidence>
<dbReference type="Pfam" id="PF07859">
    <property type="entry name" value="Abhydrolase_3"/>
    <property type="match status" value="1"/>
</dbReference>
<dbReference type="Proteomes" id="UP000035088">
    <property type="component" value="Unassembled WGS sequence"/>
</dbReference>
<protein>
    <submittedName>
        <fullName evidence="5">Putative carboxylesterase</fullName>
    </submittedName>
</protein>
<dbReference type="PROSITE" id="PS01174">
    <property type="entry name" value="LIPASE_GDXG_SER"/>
    <property type="match status" value="1"/>
</dbReference>
<comment type="caution">
    <text evidence="5">The sequence shown here is derived from an EMBL/GenBank/DDBJ whole genome shotgun (WGS) entry which is preliminary data.</text>
</comment>